<dbReference type="OrthoDB" id="2735536at2759"/>
<dbReference type="Gene3D" id="3.40.50.720">
    <property type="entry name" value="NAD(P)-binding Rossmann-like Domain"/>
    <property type="match status" value="1"/>
</dbReference>
<dbReference type="InterPro" id="IPR001509">
    <property type="entry name" value="Epimerase_deHydtase"/>
</dbReference>
<feature type="domain" description="NAD-dependent epimerase/dehydratase" evidence="3">
    <location>
        <begin position="10"/>
        <end position="265"/>
    </location>
</feature>
<keyword evidence="1" id="KW-0560">Oxidoreductase</keyword>
<proteinExistence type="inferred from homology"/>
<evidence type="ECO:0000256" key="1">
    <source>
        <dbReference type="ARBA" id="ARBA00023002"/>
    </source>
</evidence>
<dbReference type="Proteomes" id="UP000256964">
    <property type="component" value="Unassembled WGS sequence"/>
</dbReference>
<accession>A0A371CIF0</accession>
<dbReference type="Pfam" id="PF01370">
    <property type="entry name" value="Epimerase"/>
    <property type="match status" value="1"/>
</dbReference>
<keyword evidence="5" id="KW-1185">Reference proteome</keyword>
<sequence length="347" mass="38447">MPTISPKDKVLVTGANGYIGLWVVQYLLERGYKVRAAVRSDNKGNTLEVLFKEKLPEQAANLEYVLVKDIGAEHAFDVAVKGVAGVIHIASPMTLEIEDPQELIGPAVGGTLSLLRSALSHGNDLKRLVITSSVKAVLGPEPRTYTEEDWADYAVKEVEEKGKAADKMSAYCASKLLAERAAWSFVEEHKPSWDISVLNVGWVYGPTVNDPASPAVLPSTAGLFFQQFFTVRDEAYSYPAAQNYIDVRDLAQADIKALEVEAAGGERMIIASQWGTWQHWLNAAAELNLLPKLDKWDPKRSEGRPARVASNEKAKRILGITFRTIPETLRDTLDDFRPRGWLKDWEA</sequence>
<dbReference type="EMBL" id="KZ857592">
    <property type="protein sequence ID" value="RDX40068.1"/>
    <property type="molecule type" value="Genomic_DNA"/>
</dbReference>
<comment type="similarity">
    <text evidence="2">Belongs to the NAD(P)-dependent epimerase/dehydratase family. Dihydroflavonol-4-reductase subfamily.</text>
</comment>
<dbReference type="STRING" id="139420.A0A371CIF0"/>
<organism evidence="4 5">
    <name type="scientific">Lentinus brumalis</name>
    <dbReference type="NCBI Taxonomy" id="2498619"/>
    <lineage>
        <taxon>Eukaryota</taxon>
        <taxon>Fungi</taxon>
        <taxon>Dikarya</taxon>
        <taxon>Basidiomycota</taxon>
        <taxon>Agaricomycotina</taxon>
        <taxon>Agaricomycetes</taxon>
        <taxon>Polyporales</taxon>
        <taxon>Polyporaceae</taxon>
        <taxon>Lentinus</taxon>
    </lineage>
</organism>
<evidence type="ECO:0000256" key="2">
    <source>
        <dbReference type="ARBA" id="ARBA00023445"/>
    </source>
</evidence>
<dbReference type="InterPro" id="IPR050425">
    <property type="entry name" value="NAD(P)_dehydrat-like"/>
</dbReference>
<dbReference type="AlphaFoldDB" id="A0A371CIF0"/>
<evidence type="ECO:0000313" key="4">
    <source>
        <dbReference type="EMBL" id="RDX40068.1"/>
    </source>
</evidence>
<dbReference type="GO" id="GO:0016616">
    <property type="term" value="F:oxidoreductase activity, acting on the CH-OH group of donors, NAD or NADP as acceptor"/>
    <property type="evidence" value="ECO:0007669"/>
    <property type="project" value="TreeGrafter"/>
</dbReference>
<dbReference type="PANTHER" id="PTHR10366">
    <property type="entry name" value="NAD DEPENDENT EPIMERASE/DEHYDRATASE"/>
    <property type="match status" value="1"/>
</dbReference>
<evidence type="ECO:0000313" key="5">
    <source>
        <dbReference type="Proteomes" id="UP000256964"/>
    </source>
</evidence>
<name>A0A371CIF0_9APHY</name>
<reference evidence="4 5" key="1">
    <citation type="journal article" date="2018" name="Biotechnol. Biofuels">
        <title>Integrative visual omics of the white-rot fungus Polyporus brumalis exposes the biotechnological potential of its oxidative enzymes for delignifying raw plant biomass.</title>
        <authorList>
            <person name="Miyauchi S."/>
            <person name="Rancon A."/>
            <person name="Drula E."/>
            <person name="Hage H."/>
            <person name="Chaduli D."/>
            <person name="Favel A."/>
            <person name="Grisel S."/>
            <person name="Henrissat B."/>
            <person name="Herpoel-Gimbert I."/>
            <person name="Ruiz-Duenas F.J."/>
            <person name="Chevret D."/>
            <person name="Hainaut M."/>
            <person name="Lin J."/>
            <person name="Wang M."/>
            <person name="Pangilinan J."/>
            <person name="Lipzen A."/>
            <person name="Lesage-Meessen L."/>
            <person name="Navarro D."/>
            <person name="Riley R."/>
            <person name="Grigoriev I.V."/>
            <person name="Zhou S."/>
            <person name="Raouche S."/>
            <person name="Rosso M.N."/>
        </authorList>
    </citation>
    <scope>NUCLEOTIDE SEQUENCE [LARGE SCALE GENOMIC DNA]</scope>
    <source>
        <strain evidence="4 5">BRFM 1820</strain>
    </source>
</reference>
<protein>
    <submittedName>
        <fullName evidence="4">NAD(P)-binding protein</fullName>
    </submittedName>
</protein>
<dbReference type="PANTHER" id="PTHR10366:SF564">
    <property type="entry name" value="STEROL-4-ALPHA-CARBOXYLATE 3-DEHYDROGENASE, DECARBOXYLATING"/>
    <property type="match status" value="1"/>
</dbReference>
<gene>
    <name evidence="4" type="ORF">OH76DRAFT_460585</name>
</gene>
<evidence type="ECO:0000259" key="3">
    <source>
        <dbReference type="Pfam" id="PF01370"/>
    </source>
</evidence>
<dbReference type="SUPFAM" id="SSF51735">
    <property type="entry name" value="NAD(P)-binding Rossmann-fold domains"/>
    <property type="match status" value="1"/>
</dbReference>
<dbReference type="InterPro" id="IPR036291">
    <property type="entry name" value="NAD(P)-bd_dom_sf"/>
</dbReference>